<dbReference type="AlphaFoldDB" id="A0A1H0NT82"/>
<protein>
    <submittedName>
        <fullName evidence="9">Rod shape-determining protein MreD</fullName>
    </submittedName>
</protein>
<accession>A0A1H0NT82</accession>
<comment type="similarity">
    <text evidence="2">Belongs to the MreD family.</text>
</comment>
<keyword evidence="5" id="KW-0133">Cell shape</keyword>
<feature type="transmembrane region" description="Helical" evidence="8">
    <location>
        <begin position="101"/>
        <end position="129"/>
    </location>
</feature>
<dbReference type="NCBIfam" id="TIGR03426">
    <property type="entry name" value="shape_MreD"/>
    <property type="match status" value="1"/>
</dbReference>
<dbReference type="Proteomes" id="UP000199159">
    <property type="component" value="Unassembled WGS sequence"/>
</dbReference>
<feature type="transmembrane region" description="Helical" evidence="8">
    <location>
        <begin position="141"/>
        <end position="160"/>
    </location>
</feature>
<proteinExistence type="inferred from homology"/>
<dbReference type="Pfam" id="PF04093">
    <property type="entry name" value="MreD"/>
    <property type="match status" value="1"/>
</dbReference>
<keyword evidence="7 8" id="KW-0472">Membrane</keyword>
<feature type="transmembrane region" description="Helical" evidence="8">
    <location>
        <begin position="59"/>
        <end position="81"/>
    </location>
</feature>
<keyword evidence="6 8" id="KW-1133">Transmembrane helix</keyword>
<reference evidence="10" key="1">
    <citation type="submission" date="2016-10" db="EMBL/GenBank/DDBJ databases">
        <authorList>
            <person name="Varghese N."/>
            <person name="Submissions S."/>
        </authorList>
    </citation>
    <scope>NUCLEOTIDE SEQUENCE [LARGE SCALE GENOMIC DNA]</scope>
    <source>
        <strain evidence="10">IBRC-M10078</strain>
    </source>
</reference>
<evidence type="ECO:0000256" key="8">
    <source>
        <dbReference type="SAM" id="Phobius"/>
    </source>
</evidence>
<organism evidence="9 10">
    <name type="scientific">Litchfieldia salsa</name>
    <dbReference type="NCBI Taxonomy" id="930152"/>
    <lineage>
        <taxon>Bacteria</taxon>
        <taxon>Bacillati</taxon>
        <taxon>Bacillota</taxon>
        <taxon>Bacilli</taxon>
        <taxon>Bacillales</taxon>
        <taxon>Bacillaceae</taxon>
        <taxon>Litchfieldia</taxon>
    </lineage>
</organism>
<dbReference type="EMBL" id="FNJU01000001">
    <property type="protein sequence ID" value="SDO95864.1"/>
    <property type="molecule type" value="Genomic_DNA"/>
</dbReference>
<name>A0A1H0NT82_9BACI</name>
<dbReference type="GO" id="GO:0008360">
    <property type="term" value="P:regulation of cell shape"/>
    <property type="evidence" value="ECO:0007669"/>
    <property type="project" value="UniProtKB-KW"/>
</dbReference>
<evidence type="ECO:0000256" key="4">
    <source>
        <dbReference type="ARBA" id="ARBA00022692"/>
    </source>
</evidence>
<keyword evidence="4 8" id="KW-0812">Transmembrane</keyword>
<evidence type="ECO:0000256" key="5">
    <source>
        <dbReference type="ARBA" id="ARBA00022960"/>
    </source>
</evidence>
<evidence type="ECO:0000256" key="6">
    <source>
        <dbReference type="ARBA" id="ARBA00022989"/>
    </source>
</evidence>
<sequence>MMKRLILPIILLFLFILESIFVDVLPASFIMEDHLLVPHFLFVTIVFISIRGNRNEGMLLGAIYGLMFDIVYTGILGLYLFSFPLIAYVISKLAGILQNHIVIISILSIVSVVILEFFVFGVNSLIGYTTITMNTFIERRLISTAILNGIFVILLSYPLAKLIDKLSVVE</sequence>
<gene>
    <name evidence="9" type="ORF">SAMN05216565_1019</name>
</gene>
<evidence type="ECO:0000256" key="7">
    <source>
        <dbReference type="ARBA" id="ARBA00023136"/>
    </source>
</evidence>
<dbReference type="GO" id="GO:0005886">
    <property type="term" value="C:plasma membrane"/>
    <property type="evidence" value="ECO:0007669"/>
    <property type="project" value="UniProtKB-SubCell"/>
</dbReference>
<evidence type="ECO:0000313" key="10">
    <source>
        <dbReference type="Proteomes" id="UP000199159"/>
    </source>
</evidence>
<feature type="transmembrane region" description="Helical" evidence="8">
    <location>
        <begin position="35"/>
        <end position="52"/>
    </location>
</feature>
<comment type="subcellular location">
    <subcellularLocation>
        <location evidence="1">Cell membrane</location>
        <topology evidence="1">Multi-pass membrane protein</topology>
    </subcellularLocation>
</comment>
<keyword evidence="10" id="KW-1185">Reference proteome</keyword>
<dbReference type="RefSeq" id="WP_090848933.1">
    <property type="nucleotide sequence ID" value="NZ_FNJU01000001.1"/>
</dbReference>
<dbReference type="OrthoDB" id="1653857at2"/>
<evidence type="ECO:0000256" key="2">
    <source>
        <dbReference type="ARBA" id="ARBA00007776"/>
    </source>
</evidence>
<evidence type="ECO:0000256" key="1">
    <source>
        <dbReference type="ARBA" id="ARBA00004651"/>
    </source>
</evidence>
<dbReference type="InterPro" id="IPR007227">
    <property type="entry name" value="Cell_shape_determining_MreD"/>
</dbReference>
<dbReference type="STRING" id="930152.SAMN05216565_1019"/>
<evidence type="ECO:0000256" key="3">
    <source>
        <dbReference type="ARBA" id="ARBA00022475"/>
    </source>
</evidence>
<evidence type="ECO:0000313" key="9">
    <source>
        <dbReference type="EMBL" id="SDO95864.1"/>
    </source>
</evidence>
<keyword evidence="3" id="KW-1003">Cell membrane</keyword>